<dbReference type="Pfam" id="PF25772">
    <property type="entry name" value="HEAT_RRP12_N"/>
    <property type="match status" value="1"/>
</dbReference>
<dbReference type="Pfam" id="PF08161">
    <property type="entry name" value="RRP12_HEAT"/>
    <property type="match status" value="1"/>
</dbReference>
<name>A0AAF0E9Q0_9BASI</name>
<feature type="compositionally biased region" description="Basic and acidic residues" evidence="3">
    <location>
        <begin position="1168"/>
        <end position="1180"/>
    </location>
</feature>
<evidence type="ECO:0000259" key="5">
    <source>
        <dbReference type="Pfam" id="PF25772"/>
    </source>
</evidence>
<evidence type="ECO:0000256" key="3">
    <source>
        <dbReference type="SAM" id="MobiDB-lite"/>
    </source>
</evidence>
<dbReference type="InterPro" id="IPR012978">
    <property type="entry name" value="HEAT_RRP12"/>
</dbReference>
<accession>A0AAF0E9Q0</accession>
<keyword evidence="2" id="KW-0539">Nucleus</keyword>
<evidence type="ECO:0000313" key="7">
    <source>
        <dbReference type="Proteomes" id="UP001220961"/>
    </source>
</evidence>
<feature type="domain" description="RRP12 HEAT" evidence="4">
    <location>
        <begin position="399"/>
        <end position="703"/>
    </location>
</feature>
<comment type="subcellular location">
    <subcellularLocation>
        <location evidence="1">Nucleus</location>
    </subcellularLocation>
</comment>
<organism evidence="6 7">
    <name type="scientific">Malassezia caprae</name>
    <dbReference type="NCBI Taxonomy" id="1381934"/>
    <lineage>
        <taxon>Eukaryota</taxon>
        <taxon>Fungi</taxon>
        <taxon>Dikarya</taxon>
        <taxon>Basidiomycota</taxon>
        <taxon>Ustilaginomycotina</taxon>
        <taxon>Malasseziomycetes</taxon>
        <taxon>Malasseziales</taxon>
        <taxon>Malasseziaceae</taxon>
        <taxon>Malassezia</taxon>
    </lineage>
</organism>
<dbReference type="InterPro" id="IPR016024">
    <property type="entry name" value="ARM-type_fold"/>
</dbReference>
<feature type="compositionally biased region" description="Acidic residues" evidence="3">
    <location>
        <begin position="1132"/>
        <end position="1141"/>
    </location>
</feature>
<feature type="domain" description="RRP12 N-terminal HEAT" evidence="5">
    <location>
        <begin position="60"/>
        <end position="310"/>
    </location>
</feature>
<dbReference type="PANTHER" id="PTHR48287">
    <property type="entry name" value="ARM REPEAT SUPERFAMILY PROTEIN"/>
    <property type="match status" value="1"/>
</dbReference>
<feature type="region of interest" description="Disordered" evidence="3">
    <location>
        <begin position="1067"/>
        <end position="1180"/>
    </location>
</feature>
<dbReference type="InterPro" id="IPR057860">
    <property type="entry name" value="HEAT_RRP12_N"/>
</dbReference>
<feature type="compositionally biased region" description="Basic residues" evidence="3">
    <location>
        <begin position="1067"/>
        <end position="1076"/>
    </location>
</feature>
<evidence type="ECO:0000313" key="6">
    <source>
        <dbReference type="EMBL" id="WFD19291.1"/>
    </source>
</evidence>
<gene>
    <name evidence="6" type="primary">RRP12</name>
    <name evidence="6" type="ORF">MCAP1_001516</name>
</gene>
<dbReference type="InterPro" id="IPR052087">
    <property type="entry name" value="RRP12"/>
</dbReference>
<sequence length="1305" mass="139846">MAEAAHMEERRVGLEQALARIRHLKTSKLENQRAPAQLLVAIEATLAERAAADATDEATGPTAYLLALESLLSAESVTPDVHASAVYLLSIVLPHVAPGVVRAKSVALLSAVAAPLAEPHGASEHMNARIRAALGVVESLLDHVPPHDRAALERERTWTAVWDLVLGLCIDARPKVRRRAHELVAHVLGLPAWAHSHPYATRTLRWAAQTLEHVATARGIATAKTRIDYDKKSGQAKNAKRAALERQQSAAEGAASTGIWVCALLQMLVPLVPADATAPLVPALLALPALSNPFLTLAVYDVFAALFRAPVQKSALDAPTEAPPRDATLVRQTIQALRAPAHVPAHTDVQTLPAYLRVLESCMVAYSAADPAAAWSATPALWADVLHLGLSAHSDAARASSDVRLAARALLQGLARYCVPDAAVAEALAEASAPLASLIDSLRDALGAHALTYTHARADVLQVLASLVTRLRVPLEAGAVPPAVPLLLDTVEQVAALRTQKHFDARADADAVLGAAIAACGPRAVLARLPLQLLEEGRPATHGRGRAWLLPLLRAHTTNTELAHFIDEFVPLSEALFELRVQAEQPSDGRAARPVEAKVMEALIEQIWACFPGYCDLARDVEKALTPAVLELLVQVLRTQRALRPAVLQGLALLVQRTESLVASHAPSAQLRREVGVDQADGRRFLAHLAQMAAPLLAALFQLLAELPSQARGPVMECMGVYLAILDAPSVASTFARVRAMLEQSLQTYVPSAPAPGQPEANSPRYVPPVPHTMLDLCVALVPYVHGAEARALFDLAMGVLPKADGGLQKKAYRVLGRLLRSSEAPGLRAHYGVPALLQAWAALDVQPGAVRDRLQLLAAVVAHVPPAELGVLGALVPEAVLGTKEANQGAREAAYDLLVQMGHRLQAGGTIDRAQVGGAEGVAEASANEFVMMVVAGLAGASSHMIGATIAALARLLYEFAAVLPAETVSELLATMLVFLESTNREILKGALGFCKVALVTLPPTSMEAALPTLVPALMQVQNVHKNHFKGRVRHMLERLLRRYGEAAVRAHVGEEHQRLITNIRKRKERAKRRRTQEADEVEAKPRDIGTDAFEEALYGSASESDESDDEPDVRGRRGRAPRQRHREDDTYLVEDDDMPVDLLGEQATTARPRPRAARRQPGQEARAFETDESGRLRIPGDEAAAEPAAEVDAQAGSAYLAKSQGVDGFTFGRGGAVKFNKNTKRTRANEREDDDDEAPAPTDAPRRPKRTKQAIGAEFKARRAQGDVQKGGMSPYAYVPLSSVTGKKKAKQASKLAITGKRM</sequence>
<proteinExistence type="predicted"/>
<keyword evidence="7" id="KW-1185">Reference proteome</keyword>
<feature type="compositionally biased region" description="Basic and acidic residues" evidence="3">
    <location>
        <begin position="1077"/>
        <end position="1091"/>
    </location>
</feature>
<dbReference type="GO" id="GO:0005634">
    <property type="term" value="C:nucleus"/>
    <property type="evidence" value="ECO:0007669"/>
    <property type="project" value="UniProtKB-SubCell"/>
</dbReference>
<evidence type="ECO:0000259" key="4">
    <source>
        <dbReference type="Pfam" id="PF08161"/>
    </source>
</evidence>
<dbReference type="SUPFAM" id="SSF48371">
    <property type="entry name" value="ARM repeat"/>
    <property type="match status" value="1"/>
</dbReference>
<evidence type="ECO:0000256" key="2">
    <source>
        <dbReference type="ARBA" id="ARBA00023242"/>
    </source>
</evidence>
<feature type="region of interest" description="Disordered" evidence="3">
    <location>
        <begin position="1207"/>
        <end position="1274"/>
    </location>
</feature>
<protein>
    <submittedName>
        <fullName evidence="6">Pre-rRNA processing protein</fullName>
    </submittedName>
</protein>
<reference evidence="6" key="1">
    <citation type="submission" date="2023-03" db="EMBL/GenBank/DDBJ databases">
        <title>Mating type loci evolution in Malassezia.</title>
        <authorList>
            <person name="Coelho M.A."/>
        </authorList>
    </citation>
    <scope>NUCLEOTIDE SEQUENCE</scope>
    <source>
        <strain evidence="6">CBS 10434</strain>
    </source>
</reference>
<dbReference type="EMBL" id="CP119910">
    <property type="protein sequence ID" value="WFD19291.1"/>
    <property type="molecule type" value="Genomic_DNA"/>
</dbReference>
<dbReference type="PANTHER" id="PTHR48287:SF1">
    <property type="entry name" value="ARM REPEAT SUPERFAMILY PROTEIN"/>
    <property type="match status" value="1"/>
</dbReference>
<dbReference type="Proteomes" id="UP001220961">
    <property type="component" value="Chromosome 3"/>
</dbReference>
<evidence type="ECO:0000256" key="1">
    <source>
        <dbReference type="ARBA" id="ARBA00004123"/>
    </source>
</evidence>